<comment type="caution">
    <text evidence="3">The sequence shown here is derived from an EMBL/GenBank/DDBJ whole genome shotgun (WGS) entry which is preliminary data.</text>
</comment>
<dbReference type="EMBL" id="MJAT01000022">
    <property type="protein sequence ID" value="OEH85295.1"/>
    <property type="molecule type" value="Genomic_DNA"/>
</dbReference>
<dbReference type="Pfam" id="PF18902">
    <property type="entry name" value="DUF5658"/>
    <property type="match status" value="1"/>
</dbReference>
<gene>
    <name evidence="3" type="ORF">BHU72_04160</name>
</gene>
<name>A0A1E5L583_9FIRM</name>
<keyword evidence="1" id="KW-1133">Transmembrane helix</keyword>
<evidence type="ECO:0000259" key="2">
    <source>
        <dbReference type="Pfam" id="PF18902"/>
    </source>
</evidence>
<sequence>MIHQKILFKLLCVYMLSVMDYIITRTALAKGAIEANPILAPIIESPIGMTIKLMAPLIVLAYLWYRRNSNPFRVNYTAAFLVLFYSLVVTWNVSVYVFYLI</sequence>
<protein>
    <recommendedName>
        <fullName evidence="2">DUF5658 domain-containing protein</fullName>
    </recommendedName>
</protein>
<evidence type="ECO:0000256" key="1">
    <source>
        <dbReference type="SAM" id="Phobius"/>
    </source>
</evidence>
<keyword evidence="1" id="KW-0812">Transmembrane</keyword>
<feature type="transmembrane region" description="Helical" evidence="1">
    <location>
        <begin position="7"/>
        <end position="27"/>
    </location>
</feature>
<accession>A0A1E5L583</accession>
<feature type="transmembrane region" description="Helical" evidence="1">
    <location>
        <begin position="77"/>
        <end position="99"/>
    </location>
</feature>
<keyword evidence="4" id="KW-1185">Reference proteome</keyword>
<evidence type="ECO:0000313" key="4">
    <source>
        <dbReference type="Proteomes" id="UP000095255"/>
    </source>
</evidence>
<feature type="transmembrane region" description="Helical" evidence="1">
    <location>
        <begin position="47"/>
        <end position="65"/>
    </location>
</feature>
<reference evidence="3 4" key="1">
    <citation type="submission" date="2016-09" db="EMBL/GenBank/DDBJ databases">
        <title>Desulfuribacillus arsenicus sp. nov., an obligately anaerobic, dissimilatory arsenic- and antimonate-reducing bacterium isolated from anoxic sediments.</title>
        <authorList>
            <person name="Abin C.A."/>
            <person name="Hollibaugh J.T."/>
        </authorList>
    </citation>
    <scope>NUCLEOTIDE SEQUENCE [LARGE SCALE GENOMIC DNA]</scope>
    <source>
        <strain evidence="3 4">MLFW-2</strain>
    </source>
</reference>
<feature type="domain" description="DUF5658" evidence="2">
    <location>
        <begin position="12"/>
        <end position="96"/>
    </location>
</feature>
<evidence type="ECO:0000313" key="3">
    <source>
        <dbReference type="EMBL" id="OEH85295.1"/>
    </source>
</evidence>
<keyword evidence="1" id="KW-0472">Membrane</keyword>
<dbReference type="AlphaFoldDB" id="A0A1E5L583"/>
<dbReference type="InterPro" id="IPR043717">
    <property type="entry name" value="DUF5658"/>
</dbReference>
<organism evidence="3 4">
    <name type="scientific">Desulfuribacillus stibiiarsenatis</name>
    <dbReference type="NCBI Taxonomy" id="1390249"/>
    <lineage>
        <taxon>Bacteria</taxon>
        <taxon>Bacillati</taxon>
        <taxon>Bacillota</taxon>
        <taxon>Desulfuribacillia</taxon>
        <taxon>Desulfuribacillales</taxon>
        <taxon>Desulfuribacillaceae</taxon>
        <taxon>Desulfuribacillus</taxon>
    </lineage>
</organism>
<dbReference type="Proteomes" id="UP000095255">
    <property type="component" value="Unassembled WGS sequence"/>
</dbReference>
<dbReference type="OrthoDB" id="9867886at2"/>
<proteinExistence type="predicted"/>
<dbReference type="RefSeq" id="WP_069702121.1">
    <property type="nucleotide sequence ID" value="NZ_MJAT01000022.1"/>
</dbReference>